<dbReference type="AlphaFoldDB" id="A0A5B7I870"/>
<sequence length="103" mass="11457">MKRLCFVIPKSLSVCWQPNSVATRSKRSLVTHAGPSLSNSPPPAWVQEMLNRWRVYTISLASDGLLFQEASGVFHRRVYGTAKSKVSKTHGQLRISSTLTGEK</sequence>
<comment type="caution">
    <text evidence="1">The sequence shown here is derived from an EMBL/GenBank/DDBJ whole genome shotgun (WGS) entry which is preliminary data.</text>
</comment>
<dbReference type="Proteomes" id="UP000324222">
    <property type="component" value="Unassembled WGS sequence"/>
</dbReference>
<gene>
    <name evidence="1" type="ORF">E2C01_072990</name>
</gene>
<reference evidence="1 2" key="1">
    <citation type="submission" date="2019-05" db="EMBL/GenBank/DDBJ databases">
        <title>Another draft genome of Portunus trituberculatus and its Hox gene families provides insights of decapod evolution.</title>
        <authorList>
            <person name="Jeong J.-H."/>
            <person name="Song I."/>
            <person name="Kim S."/>
            <person name="Choi T."/>
            <person name="Kim D."/>
            <person name="Ryu S."/>
            <person name="Kim W."/>
        </authorList>
    </citation>
    <scope>NUCLEOTIDE SEQUENCE [LARGE SCALE GENOMIC DNA]</scope>
    <source>
        <tissue evidence="1">Muscle</tissue>
    </source>
</reference>
<evidence type="ECO:0000313" key="1">
    <source>
        <dbReference type="EMBL" id="MPC78503.1"/>
    </source>
</evidence>
<accession>A0A5B7I870</accession>
<dbReference type="EMBL" id="VSRR010048598">
    <property type="protein sequence ID" value="MPC78503.1"/>
    <property type="molecule type" value="Genomic_DNA"/>
</dbReference>
<protein>
    <submittedName>
        <fullName evidence="1">Uncharacterized protein</fullName>
    </submittedName>
</protein>
<name>A0A5B7I870_PORTR</name>
<evidence type="ECO:0000313" key="2">
    <source>
        <dbReference type="Proteomes" id="UP000324222"/>
    </source>
</evidence>
<keyword evidence="2" id="KW-1185">Reference proteome</keyword>
<proteinExistence type="predicted"/>
<organism evidence="1 2">
    <name type="scientific">Portunus trituberculatus</name>
    <name type="common">Swimming crab</name>
    <name type="synonym">Neptunus trituberculatus</name>
    <dbReference type="NCBI Taxonomy" id="210409"/>
    <lineage>
        <taxon>Eukaryota</taxon>
        <taxon>Metazoa</taxon>
        <taxon>Ecdysozoa</taxon>
        <taxon>Arthropoda</taxon>
        <taxon>Crustacea</taxon>
        <taxon>Multicrustacea</taxon>
        <taxon>Malacostraca</taxon>
        <taxon>Eumalacostraca</taxon>
        <taxon>Eucarida</taxon>
        <taxon>Decapoda</taxon>
        <taxon>Pleocyemata</taxon>
        <taxon>Brachyura</taxon>
        <taxon>Eubrachyura</taxon>
        <taxon>Portunoidea</taxon>
        <taxon>Portunidae</taxon>
        <taxon>Portuninae</taxon>
        <taxon>Portunus</taxon>
    </lineage>
</organism>